<dbReference type="AlphaFoldDB" id="A0A4Q5J8C4"/>
<keyword evidence="4" id="KW-1185">Reference proteome</keyword>
<accession>A0A4Q5J8C4</accession>
<evidence type="ECO:0000313" key="3">
    <source>
        <dbReference type="EMBL" id="RYU14158.1"/>
    </source>
</evidence>
<evidence type="ECO:0000313" key="4">
    <source>
        <dbReference type="Proteomes" id="UP000291189"/>
    </source>
</evidence>
<dbReference type="PANTHER" id="PTHR46825">
    <property type="entry name" value="D-ALANYL-D-ALANINE-CARBOXYPEPTIDASE/ENDOPEPTIDASE AMPH"/>
    <property type="match status" value="1"/>
</dbReference>
<dbReference type="SUPFAM" id="SSF56601">
    <property type="entry name" value="beta-lactamase/transpeptidase-like"/>
    <property type="match status" value="1"/>
</dbReference>
<dbReference type="InterPro" id="IPR050491">
    <property type="entry name" value="AmpC-like"/>
</dbReference>
<evidence type="ECO:0000259" key="2">
    <source>
        <dbReference type="Pfam" id="PF00144"/>
    </source>
</evidence>
<dbReference type="EMBL" id="SDPU01000012">
    <property type="protein sequence ID" value="RYU14158.1"/>
    <property type="molecule type" value="Genomic_DNA"/>
</dbReference>
<dbReference type="InterPro" id="IPR012338">
    <property type="entry name" value="Beta-lactam/transpept-like"/>
</dbReference>
<reference evidence="3 4" key="1">
    <citation type="submission" date="2019-01" db="EMBL/GenBank/DDBJ databases">
        <title>Nocardioides guangzhouensis sp. nov., an actinobacterium isolated from soil.</title>
        <authorList>
            <person name="Fu Y."/>
            <person name="Cai Y."/>
            <person name="Lin Z."/>
            <person name="Chen P."/>
        </authorList>
    </citation>
    <scope>NUCLEOTIDE SEQUENCE [LARGE SCALE GENOMIC DNA]</scope>
    <source>
        <strain evidence="3 4">NBRC 105384</strain>
    </source>
</reference>
<keyword evidence="3" id="KW-0378">Hydrolase</keyword>
<dbReference type="Pfam" id="PF00144">
    <property type="entry name" value="Beta-lactamase"/>
    <property type="match status" value="1"/>
</dbReference>
<name>A0A4Q5J8C4_9ACTN</name>
<comment type="caution">
    <text evidence="3">The sequence shown here is derived from an EMBL/GenBank/DDBJ whole genome shotgun (WGS) entry which is preliminary data.</text>
</comment>
<dbReference type="InterPro" id="IPR001466">
    <property type="entry name" value="Beta-lactam-related"/>
</dbReference>
<dbReference type="OrthoDB" id="3171327at2"/>
<feature type="region of interest" description="Disordered" evidence="1">
    <location>
        <begin position="219"/>
        <end position="241"/>
    </location>
</feature>
<dbReference type="Gene3D" id="3.40.710.10">
    <property type="entry name" value="DD-peptidase/beta-lactamase superfamily"/>
    <property type="match status" value="1"/>
</dbReference>
<feature type="domain" description="Beta-lactamase-related" evidence="2">
    <location>
        <begin position="34"/>
        <end position="340"/>
    </location>
</feature>
<dbReference type="PANTHER" id="PTHR46825:SF7">
    <property type="entry name" value="D-ALANYL-D-ALANINE CARBOXYPEPTIDASE"/>
    <property type="match status" value="1"/>
</dbReference>
<sequence>MRSLSHRRLGAVRHAGRVSGDLAATLERVVAPTAGRYVAVAAAATRAGATASLTSGVRDAERGGAVDEHTVFEIGSVTKVFTALLLADQVVAGAVVLAEPLQALLPDVVIPVRGRPVTLLDLATHTSGFPRLPPGLVRQALRHRDDPYARFTEDDLHAALERVKPKREPGGKWSYSNFGAAVLGHALARRAGTTYDRLLAERVTGPLGLADTVLALRPDQEDRRAHGHTRRGRPTDDWSMPAMPGMGALHSTVTDLTTFLRAQLDPESTPLAEAIRMTREPRAGREPMQVALGWLVSPMPKGGPVVHWHNGGTGGARSWAGFSVADDTTCVVLTTGQRSPDQLGFDVLRSR</sequence>
<protein>
    <submittedName>
        <fullName evidence="3">Class A beta-lactamase-related serine hydrolase</fullName>
    </submittedName>
</protein>
<dbReference type="Proteomes" id="UP000291189">
    <property type="component" value="Unassembled WGS sequence"/>
</dbReference>
<gene>
    <name evidence="3" type="ORF">ETU37_04425</name>
</gene>
<dbReference type="GO" id="GO:0016787">
    <property type="term" value="F:hydrolase activity"/>
    <property type="evidence" value="ECO:0007669"/>
    <property type="project" value="UniProtKB-KW"/>
</dbReference>
<organism evidence="3 4">
    <name type="scientific">Nocardioides iriomotensis</name>
    <dbReference type="NCBI Taxonomy" id="715784"/>
    <lineage>
        <taxon>Bacteria</taxon>
        <taxon>Bacillati</taxon>
        <taxon>Actinomycetota</taxon>
        <taxon>Actinomycetes</taxon>
        <taxon>Propionibacteriales</taxon>
        <taxon>Nocardioidaceae</taxon>
        <taxon>Nocardioides</taxon>
    </lineage>
</organism>
<evidence type="ECO:0000256" key="1">
    <source>
        <dbReference type="SAM" id="MobiDB-lite"/>
    </source>
</evidence>
<proteinExistence type="predicted"/>